<dbReference type="SUPFAM" id="SSF53681">
    <property type="entry name" value="Aspartate/glutamate racemase"/>
    <property type="match status" value="2"/>
</dbReference>
<dbReference type="AlphaFoldDB" id="A0A261EP61"/>
<evidence type="ECO:0000256" key="1">
    <source>
        <dbReference type="ARBA" id="ARBA00007847"/>
    </source>
</evidence>
<dbReference type="EMBL" id="MWWS01000009">
    <property type="protein sequence ID" value="OZG48645.1"/>
    <property type="molecule type" value="Genomic_DNA"/>
</dbReference>
<dbReference type="InterPro" id="IPR015942">
    <property type="entry name" value="Asp/Glu/hydantoin_racemase"/>
</dbReference>
<organism evidence="3 4">
    <name type="scientific">Bombiscardovia coagulans</name>
    <dbReference type="NCBI Taxonomy" id="686666"/>
    <lineage>
        <taxon>Bacteria</taxon>
        <taxon>Bacillati</taxon>
        <taxon>Actinomycetota</taxon>
        <taxon>Actinomycetes</taxon>
        <taxon>Bifidobacteriales</taxon>
        <taxon>Bifidobacteriaceae</taxon>
        <taxon>Bombiscardovia</taxon>
    </lineage>
</organism>
<reference evidence="3 4" key="1">
    <citation type="journal article" date="2017" name="BMC Genomics">
        <title>Comparative genomic and phylogenomic analyses of the Bifidobacteriaceae family.</title>
        <authorList>
            <person name="Lugli G.A."/>
            <person name="Milani C."/>
            <person name="Turroni F."/>
            <person name="Duranti S."/>
            <person name="Mancabelli L."/>
            <person name="Mangifesta M."/>
            <person name="Ferrario C."/>
            <person name="Modesto M."/>
            <person name="Mattarelli P."/>
            <person name="Jiri K."/>
            <person name="van Sinderen D."/>
            <person name="Ventura M."/>
        </authorList>
    </citation>
    <scope>NUCLEOTIDE SEQUENCE [LARGE SCALE GENOMIC DNA]</scope>
    <source>
        <strain evidence="3 4">DSM 22924</strain>
    </source>
</reference>
<dbReference type="PROSITE" id="PS00924">
    <property type="entry name" value="ASP_GLU_RACEMASE_2"/>
    <property type="match status" value="1"/>
</dbReference>
<dbReference type="InterPro" id="IPR033134">
    <property type="entry name" value="Asp/Glu_racemase_AS_2"/>
</dbReference>
<comment type="caution">
    <text evidence="3">The sequence shown here is derived from an EMBL/GenBank/DDBJ whole genome shotgun (WGS) entry which is preliminary data.</text>
</comment>
<protein>
    <submittedName>
        <fullName evidence="3">Aspartate racemase</fullName>
    </submittedName>
</protein>
<dbReference type="Proteomes" id="UP000216004">
    <property type="component" value="Unassembled WGS sequence"/>
</dbReference>
<evidence type="ECO:0000313" key="4">
    <source>
        <dbReference type="Proteomes" id="UP000216004"/>
    </source>
</evidence>
<dbReference type="NCBIfam" id="TIGR00035">
    <property type="entry name" value="asp_race"/>
    <property type="match status" value="1"/>
</dbReference>
<name>A0A261EP61_9BIFI</name>
<dbReference type="PANTHER" id="PTHR21198">
    <property type="entry name" value="GLUTAMATE RACEMASE"/>
    <property type="match status" value="1"/>
</dbReference>
<proteinExistence type="inferred from homology"/>
<sequence length="237" mass="26361">MLNFFAIIGGMGTLATQSFVCTLNKATAASKDQDFLNYLVFNDASIPDRTAYITDNSQDNPLPVLAQDVQQATDMGASFIVMACNTAHYFYPQLQELTTVPILHMPELAIDWTKEHYDPSTYPRIGFMGTEGTKKAGIYRNLANKAGYQLVEPEQLVQDRINTLIYEEVKSGKPSRLHYEDVIQELLTDYNCDTVLLGCTELSVLNETFPLPQLPIIDAQAITIAQTVQLAKAQQGK</sequence>
<gene>
    <name evidence="3" type="ORF">BOCO_1341</name>
</gene>
<evidence type="ECO:0000256" key="2">
    <source>
        <dbReference type="ARBA" id="ARBA00023235"/>
    </source>
</evidence>
<evidence type="ECO:0000313" key="3">
    <source>
        <dbReference type="EMBL" id="OZG48645.1"/>
    </source>
</evidence>
<keyword evidence="4" id="KW-1185">Reference proteome</keyword>
<dbReference type="OrthoDB" id="9803739at2"/>
<dbReference type="PANTHER" id="PTHR21198:SF7">
    <property type="entry name" value="ASPARTATE-GLUTAMATE RACEMASE FAMILY"/>
    <property type="match status" value="1"/>
</dbReference>
<keyword evidence="2" id="KW-0413">Isomerase</keyword>
<dbReference type="Pfam" id="PF01177">
    <property type="entry name" value="Asp_Glu_race"/>
    <property type="match status" value="1"/>
</dbReference>
<dbReference type="PROSITE" id="PS00923">
    <property type="entry name" value="ASP_GLU_RACEMASE_1"/>
    <property type="match status" value="1"/>
</dbReference>
<dbReference type="InterPro" id="IPR004380">
    <property type="entry name" value="Asp_race"/>
</dbReference>
<dbReference type="Gene3D" id="3.40.50.1860">
    <property type="match status" value="2"/>
</dbReference>
<comment type="similarity">
    <text evidence="1">Belongs to the aspartate/glutamate racemases family.</text>
</comment>
<dbReference type="RefSeq" id="WP_094723530.1">
    <property type="nucleotide sequence ID" value="NZ_MWWS01000009.1"/>
</dbReference>
<dbReference type="GO" id="GO:0047661">
    <property type="term" value="F:amino-acid racemase activity"/>
    <property type="evidence" value="ECO:0007669"/>
    <property type="project" value="InterPro"/>
</dbReference>
<accession>A0A261EP61</accession>
<dbReference type="InterPro" id="IPR018187">
    <property type="entry name" value="Asp/Glu_racemase_AS_1"/>
</dbReference>
<dbReference type="InterPro" id="IPR001920">
    <property type="entry name" value="Asp/Glu_race"/>
</dbReference>